<dbReference type="Gene3D" id="2.60.40.150">
    <property type="entry name" value="C2 domain"/>
    <property type="match status" value="1"/>
</dbReference>
<dbReference type="SMART" id="SM00239">
    <property type="entry name" value="C2"/>
    <property type="match status" value="1"/>
</dbReference>
<gene>
    <name evidence="2" type="ORF">SAY86_027064</name>
</gene>
<evidence type="ECO:0000259" key="1">
    <source>
        <dbReference type="PROSITE" id="PS50004"/>
    </source>
</evidence>
<dbReference type="PANTHER" id="PTHR32246">
    <property type="entry name" value="INGRESSION PROTEIN FIC1"/>
    <property type="match status" value="1"/>
</dbReference>
<dbReference type="EMBL" id="JAXQNO010000021">
    <property type="protein sequence ID" value="KAK4768914.1"/>
    <property type="molecule type" value="Genomic_DNA"/>
</dbReference>
<dbReference type="Pfam" id="PF00168">
    <property type="entry name" value="C2"/>
    <property type="match status" value="1"/>
</dbReference>
<dbReference type="Proteomes" id="UP001346149">
    <property type="component" value="Unassembled WGS sequence"/>
</dbReference>
<sequence>MQSVEITVISAENLRVGKKPVKKSSFVAVRASSASECCTTKMSAEGGGSHPTWNEKLAVDLQPADLRNGFIMVEVYCKVTSSKSKLVGGVHVPVSDFLGGFLPSNRLQFLSYRLWDPTFERNGVVNISVRVRFPETPNGCRSFPQAPRPKAIVGVPAREQERERLGGVAVVAGVPAVWFGRSHCTYQGLGF</sequence>
<dbReference type="InterPro" id="IPR044750">
    <property type="entry name" value="C2_SRC2/BAP"/>
</dbReference>
<dbReference type="SUPFAM" id="SSF49562">
    <property type="entry name" value="C2 domain (Calcium/lipid-binding domain, CaLB)"/>
    <property type="match status" value="1"/>
</dbReference>
<dbReference type="GO" id="GO:0006952">
    <property type="term" value="P:defense response"/>
    <property type="evidence" value="ECO:0007669"/>
    <property type="project" value="InterPro"/>
</dbReference>
<evidence type="ECO:0000313" key="3">
    <source>
        <dbReference type="Proteomes" id="UP001346149"/>
    </source>
</evidence>
<keyword evidence="3" id="KW-1185">Reference proteome</keyword>
<protein>
    <recommendedName>
        <fullName evidence="1">C2 domain-containing protein</fullName>
    </recommendedName>
</protein>
<comment type="caution">
    <text evidence="2">The sequence shown here is derived from an EMBL/GenBank/DDBJ whole genome shotgun (WGS) entry which is preliminary data.</text>
</comment>
<proteinExistence type="predicted"/>
<organism evidence="2 3">
    <name type="scientific">Trapa natans</name>
    <name type="common">Water chestnut</name>
    <dbReference type="NCBI Taxonomy" id="22666"/>
    <lineage>
        <taxon>Eukaryota</taxon>
        <taxon>Viridiplantae</taxon>
        <taxon>Streptophyta</taxon>
        <taxon>Embryophyta</taxon>
        <taxon>Tracheophyta</taxon>
        <taxon>Spermatophyta</taxon>
        <taxon>Magnoliopsida</taxon>
        <taxon>eudicotyledons</taxon>
        <taxon>Gunneridae</taxon>
        <taxon>Pentapetalae</taxon>
        <taxon>rosids</taxon>
        <taxon>malvids</taxon>
        <taxon>Myrtales</taxon>
        <taxon>Lythraceae</taxon>
        <taxon>Trapa</taxon>
    </lineage>
</organism>
<dbReference type="CDD" id="cd04051">
    <property type="entry name" value="C2_SRC2_like"/>
    <property type="match status" value="1"/>
</dbReference>
<feature type="domain" description="C2" evidence="1">
    <location>
        <begin position="1"/>
        <end position="109"/>
    </location>
</feature>
<dbReference type="PROSITE" id="PS50004">
    <property type="entry name" value="C2"/>
    <property type="match status" value="1"/>
</dbReference>
<dbReference type="InterPro" id="IPR035892">
    <property type="entry name" value="C2_domain_sf"/>
</dbReference>
<evidence type="ECO:0000313" key="2">
    <source>
        <dbReference type="EMBL" id="KAK4768914.1"/>
    </source>
</evidence>
<dbReference type="InterPro" id="IPR000008">
    <property type="entry name" value="C2_dom"/>
</dbReference>
<name>A0AAN7KQ17_TRANT</name>
<dbReference type="PANTHER" id="PTHR32246:SF17">
    <property type="entry name" value="BON1-ASSOCIATED PROTEIN 2"/>
    <property type="match status" value="1"/>
</dbReference>
<dbReference type="AlphaFoldDB" id="A0AAN7KQ17"/>
<accession>A0AAN7KQ17</accession>
<reference evidence="2 3" key="1">
    <citation type="journal article" date="2023" name="Hortic Res">
        <title>Pangenome of water caltrop reveals structural variations and asymmetric subgenome divergence after allopolyploidization.</title>
        <authorList>
            <person name="Zhang X."/>
            <person name="Chen Y."/>
            <person name="Wang L."/>
            <person name="Yuan Y."/>
            <person name="Fang M."/>
            <person name="Shi L."/>
            <person name="Lu R."/>
            <person name="Comes H.P."/>
            <person name="Ma Y."/>
            <person name="Chen Y."/>
            <person name="Huang G."/>
            <person name="Zhou Y."/>
            <person name="Zheng Z."/>
            <person name="Qiu Y."/>
        </authorList>
    </citation>
    <scope>NUCLEOTIDE SEQUENCE [LARGE SCALE GENOMIC DNA]</scope>
    <source>
        <strain evidence="2">F231</strain>
    </source>
</reference>